<proteinExistence type="predicted"/>
<dbReference type="InterPro" id="IPR000157">
    <property type="entry name" value="TIR_dom"/>
</dbReference>
<sequence>MAPAFAQIVLIIRITSDWPFFMDGHTMCLVMATTSIPHGWAYNVFVSFRGEDIRKSFMDNLFKDFRLKGIHAFRDNNELPRGEEICPQLFKAIEESRFLIVIFSKNYAYSSWCLRELVKILECKKTGKRKHEIRIIFYDIKPDAVRKQTGSYAEAFAKHESSNRPEVPIWKEALVTAANLCGWDLHGEANGYESNLIDSISKDILEKLRDGPLHVAENLVGMDVRVDKMNLARFVDSSKVHMIGICGIGGIGKTTLAKSIYNRMYIHFERFCFCEDVKGVARQHGLAQVLMQVFNGILKTKLEIANVSQGTMVLQEKVRYKPILLVLDDVDHSDQLSALAGSPSWFCPGSLIVFSSKDRQLLSSYKVDEIYDMAFLDDGEALELFSLHAFDEKHPNKDYKELADKVVQYVQGHPLSLKVLGRFLYNKTVHEWKSELARLQLYPNKEIQQVLRLSYDALTQDQKFIFLDIACSFIGVKKDLAASVLDSCNLFAETNIRVLIDRKATQEIEVLVLLLEQSSERVYIDCKSFACMNNLRILKIWDMELENRQQTFEIGLLKESKVNYSGSLNLISNELRLLYWHGYPFKLLPPDFYPENIVAIDMSYSCIKNLWNTPMGFKKLKLMKLRHCHNLTNTPDFTEIPNLEELYLEGCVNLLEVHTSIGRLKRLVVFNMRNCIRLKSFPCTAEMYSLEVLNLSGCSNIHRLPKVVGTLKRLVELCVDRTSIKEIPSFVSKNIQPLSIGGHEGILSRWGTLTSWSSSFLRKLQLPSSLVLPSLASSKFLKRLDVSYCNISYISPETMESFSFLECLNLSGNDFTCLPATLSQLSQLKDLGLVACKNLEVLPELPPNIHHCDAIDCTSLRKLDKQHVSNNKNFTLDFSNCPKLVQNHTIESMMMFLPEKGNSMRKSVHLVFEGNTIPRWFTNQTAGSRVTVDLPPHWCYSKSRRYAACVAFRTRSLDYFKNGTELKYDVINFDGTHVDLGYLNFGSRFSDSTANVAGSDMIWLHYFPPREECWKEAKTFVTFSFTSTADIGINACGVRLVCDEDVQQESCMNNITGFLPLTKDSVVSQSGHEQILEITEEEHSIN</sequence>
<dbReference type="Gene3D" id="1.10.8.430">
    <property type="entry name" value="Helical domain of apoptotic protease-activating factors"/>
    <property type="match status" value="1"/>
</dbReference>
<dbReference type="Pfam" id="PF00931">
    <property type="entry name" value="NB-ARC"/>
    <property type="match status" value="1"/>
</dbReference>
<evidence type="ECO:0000256" key="3">
    <source>
        <dbReference type="ARBA" id="ARBA00022737"/>
    </source>
</evidence>
<keyword evidence="2" id="KW-0433">Leucine-rich repeat</keyword>
<name>A0A2U1KQF5_ARTAN</name>
<dbReference type="GO" id="GO:0007165">
    <property type="term" value="P:signal transduction"/>
    <property type="evidence" value="ECO:0007669"/>
    <property type="project" value="InterPro"/>
</dbReference>
<dbReference type="Gene3D" id="3.40.50.300">
    <property type="entry name" value="P-loop containing nucleotide triphosphate hydrolases"/>
    <property type="match status" value="1"/>
</dbReference>
<dbReference type="InterPro" id="IPR042197">
    <property type="entry name" value="Apaf_helical"/>
</dbReference>
<evidence type="ECO:0000313" key="9">
    <source>
        <dbReference type="Proteomes" id="UP000245207"/>
    </source>
</evidence>
<dbReference type="FunFam" id="1.10.8.430:FF:000002">
    <property type="entry name" value="Disease resistance protein (TIR-NBS-LRR class)"/>
    <property type="match status" value="1"/>
</dbReference>
<dbReference type="FunFam" id="3.40.50.10140:FF:000007">
    <property type="entry name" value="Disease resistance protein (TIR-NBS-LRR class)"/>
    <property type="match status" value="1"/>
</dbReference>
<dbReference type="InterPro" id="IPR032675">
    <property type="entry name" value="LRR_dom_sf"/>
</dbReference>
<feature type="domain" description="TIR" evidence="7">
    <location>
        <begin position="40"/>
        <end position="208"/>
    </location>
</feature>
<dbReference type="GO" id="GO:0043531">
    <property type="term" value="F:ADP binding"/>
    <property type="evidence" value="ECO:0007669"/>
    <property type="project" value="InterPro"/>
</dbReference>
<dbReference type="PROSITE" id="PS50104">
    <property type="entry name" value="TIR"/>
    <property type="match status" value="1"/>
</dbReference>
<dbReference type="PANTHER" id="PTHR11017:SF573">
    <property type="entry name" value="ADP-RIBOSYL CYCLASE_CYCLIC ADP-RIBOSE HYDROLASE"/>
    <property type="match status" value="1"/>
</dbReference>
<evidence type="ECO:0000256" key="1">
    <source>
        <dbReference type="ARBA" id="ARBA00011982"/>
    </source>
</evidence>
<dbReference type="InterPro" id="IPR035897">
    <property type="entry name" value="Toll_tir_struct_dom_sf"/>
</dbReference>
<evidence type="ECO:0000259" key="7">
    <source>
        <dbReference type="PROSITE" id="PS50104"/>
    </source>
</evidence>
<dbReference type="AlphaFoldDB" id="A0A2U1KQF5"/>
<dbReference type="PRINTS" id="PR00364">
    <property type="entry name" value="DISEASERSIST"/>
</dbReference>
<dbReference type="OrthoDB" id="1936883at2759"/>
<comment type="catalytic activity">
    <reaction evidence="6">
        <text>NAD(+) + H2O = ADP-D-ribose + nicotinamide + H(+)</text>
        <dbReference type="Rhea" id="RHEA:16301"/>
        <dbReference type="ChEBI" id="CHEBI:15377"/>
        <dbReference type="ChEBI" id="CHEBI:15378"/>
        <dbReference type="ChEBI" id="CHEBI:17154"/>
        <dbReference type="ChEBI" id="CHEBI:57540"/>
        <dbReference type="ChEBI" id="CHEBI:57967"/>
        <dbReference type="EC" id="3.2.2.6"/>
    </reaction>
    <physiologicalReaction direction="left-to-right" evidence="6">
        <dbReference type="Rhea" id="RHEA:16302"/>
    </physiologicalReaction>
</comment>
<keyword evidence="4" id="KW-0378">Hydrolase</keyword>
<keyword evidence="5" id="KW-0520">NAD</keyword>
<evidence type="ECO:0000313" key="8">
    <source>
        <dbReference type="EMBL" id="PWA38968.1"/>
    </source>
</evidence>
<keyword evidence="9" id="KW-1185">Reference proteome</keyword>
<accession>A0A2U1KQF5</accession>
<dbReference type="GO" id="GO:0061809">
    <property type="term" value="F:NAD+ nucleosidase activity, cyclic ADP-ribose generating"/>
    <property type="evidence" value="ECO:0007669"/>
    <property type="project" value="UniProtKB-EC"/>
</dbReference>
<reference evidence="8 9" key="1">
    <citation type="journal article" date="2018" name="Mol. Plant">
        <title>The genome of Artemisia annua provides insight into the evolution of Asteraceae family and artemisinin biosynthesis.</title>
        <authorList>
            <person name="Shen Q."/>
            <person name="Zhang L."/>
            <person name="Liao Z."/>
            <person name="Wang S."/>
            <person name="Yan T."/>
            <person name="Shi P."/>
            <person name="Liu M."/>
            <person name="Fu X."/>
            <person name="Pan Q."/>
            <person name="Wang Y."/>
            <person name="Lv Z."/>
            <person name="Lu X."/>
            <person name="Zhang F."/>
            <person name="Jiang W."/>
            <person name="Ma Y."/>
            <person name="Chen M."/>
            <person name="Hao X."/>
            <person name="Li L."/>
            <person name="Tang Y."/>
            <person name="Lv G."/>
            <person name="Zhou Y."/>
            <person name="Sun X."/>
            <person name="Brodelius P.E."/>
            <person name="Rose J.K.C."/>
            <person name="Tang K."/>
        </authorList>
    </citation>
    <scope>NUCLEOTIDE SEQUENCE [LARGE SCALE GENOMIC DNA]</scope>
    <source>
        <strain evidence="9">cv. Huhao1</strain>
        <tissue evidence="8">Leaf</tissue>
    </source>
</reference>
<dbReference type="InterPro" id="IPR044974">
    <property type="entry name" value="Disease_R_plants"/>
</dbReference>
<evidence type="ECO:0000256" key="5">
    <source>
        <dbReference type="ARBA" id="ARBA00023027"/>
    </source>
</evidence>
<comment type="caution">
    <text evidence="8">The sequence shown here is derived from an EMBL/GenBank/DDBJ whole genome shotgun (WGS) entry which is preliminary data.</text>
</comment>
<dbReference type="InterPro" id="IPR045344">
    <property type="entry name" value="C-JID"/>
</dbReference>
<dbReference type="SUPFAM" id="SSF52200">
    <property type="entry name" value="Toll/Interleukin receptor TIR domain"/>
    <property type="match status" value="1"/>
</dbReference>
<dbReference type="Gene3D" id="3.80.10.10">
    <property type="entry name" value="Ribonuclease Inhibitor"/>
    <property type="match status" value="2"/>
</dbReference>
<evidence type="ECO:0000256" key="6">
    <source>
        <dbReference type="ARBA" id="ARBA00047304"/>
    </source>
</evidence>
<dbReference type="InterPro" id="IPR002182">
    <property type="entry name" value="NB-ARC"/>
</dbReference>
<dbReference type="Gene3D" id="3.40.50.10140">
    <property type="entry name" value="Toll/interleukin-1 receptor homology (TIR) domain"/>
    <property type="match status" value="1"/>
</dbReference>
<dbReference type="SUPFAM" id="SSF52540">
    <property type="entry name" value="P-loop containing nucleoside triphosphate hydrolases"/>
    <property type="match status" value="1"/>
</dbReference>
<dbReference type="PANTHER" id="PTHR11017">
    <property type="entry name" value="LEUCINE-RICH REPEAT-CONTAINING PROTEIN"/>
    <property type="match status" value="1"/>
</dbReference>
<dbReference type="Proteomes" id="UP000245207">
    <property type="component" value="Unassembled WGS sequence"/>
</dbReference>
<evidence type="ECO:0000256" key="2">
    <source>
        <dbReference type="ARBA" id="ARBA00022614"/>
    </source>
</evidence>
<dbReference type="SUPFAM" id="SSF52058">
    <property type="entry name" value="L domain-like"/>
    <property type="match status" value="1"/>
</dbReference>
<dbReference type="EMBL" id="PKPP01015090">
    <property type="protein sequence ID" value="PWA38968.1"/>
    <property type="molecule type" value="Genomic_DNA"/>
</dbReference>
<dbReference type="GO" id="GO:0006952">
    <property type="term" value="P:defense response"/>
    <property type="evidence" value="ECO:0007669"/>
    <property type="project" value="InterPro"/>
</dbReference>
<dbReference type="EC" id="3.2.2.6" evidence="1"/>
<dbReference type="Pfam" id="PF01582">
    <property type="entry name" value="TIR"/>
    <property type="match status" value="1"/>
</dbReference>
<dbReference type="Pfam" id="PF20160">
    <property type="entry name" value="C-JID"/>
    <property type="match status" value="1"/>
</dbReference>
<dbReference type="SMART" id="SM00255">
    <property type="entry name" value="TIR"/>
    <property type="match status" value="1"/>
</dbReference>
<keyword evidence="3" id="KW-0677">Repeat</keyword>
<organism evidence="8 9">
    <name type="scientific">Artemisia annua</name>
    <name type="common">Sweet wormwood</name>
    <dbReference type="NCBI Taxonomy" id="35608"/>
    <lineage>
        <taxon>Eukaryota</taxon>
        <taxon>Viridiplantae</taxon>
        <taxon>Streptophyta</taxon>
        <taxon>Embryophyta</taxon>
        <taxon>Tracheophyta</taxon>
        <taxon>Spermatophyta</taxon>
        <taxon>Magnoliopsida</taxon>
        <taxon>eudicotyledons</taxon>
        <taxon>Gunneridae</taxon>
        <taxon>Pentapetalae</taxon>
        <taxon>asterids</taxon>
        <taxon>campanulids</taxon>
        <taxon>Asterales</taxon>
        <taxon>Asteraceae</taxon>
        <taxon>Asteroideae</taxon>
        <taxon>Anthemideae</taxon>
        <taxon>Artemisiinae</taxon>
        <taxon>Artemisia</taxon>
    </lineage>
</organism>
<protein>
    <recommendedName>
        <fullName evidence="1">ADP-ribosyl cyclase/cyclic ADP-ribose hydrolase</fullName>
        <ecNumber evidence="1">3.2.2.6</ecNumber>
    </recommendedName>
</protein>
<dbReference type="InterPro" id="IPR027417">
    <property type="entry name" value="P-loop_NTPase"/>
</dbReference>
<gene>
    <name evidence="8" type="ORF">CTI12_AA576450</name>
</gene>
<evidence type="ECO:0000256" key="4">
    <source>
        <dbReference type="ARBA" id="ARBA00022801"/>
    </source>
</evidence>